<reference evidence="3" key="1">
    <citation type="submission" date="2025-08" db="UniProtKB">
        <authorList>
            <consortium name="RefSeq"/>
        </authorList>
    </citation>
    <scope>IDENTIFICATION</scope>
    <source>
        <tissue evidence="3">Liver</tissue>
    </source>
</reference>
<evidence type="ECO:0000256" key="1">
    <source>
        <dbReference type="SAM" id="MobiDB-lite"/>
    </source>
</evidence>
<dbReference type="KEGG" id="pbi:112541659"/>
<proteinExistence type="predicted"/>
<dbReference type="Proteomes" id="UP000695026">
    <property type="component" value="Unplaced"/>
</dbReference>
<evidence type="ECO:0000313" key="3">
    <source>
        <dbReference type="RefSeq" id="XP_025027888.1"/>
    </source>
</evidence>
<organism evidence="2 3">
    <name type="scientific">Python bivittatus</name>
    <name type="common">Burmese python</name>
    <name type="synonym">Python molurus bivittatus</name>
    <dbReference type="NCBI Taxonomy" id="176946"/>
    <lineage>
        <taxon>Eukaryota</taxon>
        <taxon>Metazoa</taxon>
        <taxon>Chordata</taxon>
        <taxon>Craniata</taxon>
        <taxon>Vertebrata</taxon>
        <taxon>Euteleostomi</taxon>
        <taxon>Lepidosauria</taxon>
        <taxon>Squamata</taxon>
        <taxon>Bifurcata</taxon>
        <taxon>Unidentata</taxon>
        <taxon>Episquamata</taxon>
        <taxon>Toxicofera</taxon>
        <taxon>Serpentes</taxon>
        <taxon>Henophidia</taxon>
        <taxon>Pythonidae</taxon>
        <taxon>Python</taxon>
    </lineage>
</organism>
<dbReference type="RefSeq" id="XP_025027888.1">
    <property type="nucleotide sequence ID" value="XM_025172120.1"/>
</dbReference>
<accession>A0A9F5J5W4</accession>
<dbReference type="GeneID" id="112541659"/>
<evidence type="ECO:0000313" key="2">
    <source>
        <dbReference type="Proteomes" id="UP000695026"/>
    </source>
</evidence>
<sequence>LVLPNGPASEYQPGPNLLNFFSSPKSNPCCRPPGRALSKTCGIAAHEPVLRTVQTGYRTTCQDQKQSLGSSRLWATFVTAFPNLPGSQEEAKGRSLGSTVPPSRRVNELRRPLPWTQPGRDSTEEGGGEARLHSLRSRLPGGDSCAAFYDRIESNPYKSMKKLRALVQVSIQKQKTAAKQGAPILFQIVCCVVCPFCMGTTHAHK</sequence>
<feature type="non-terminal residue" evidence="3">
    <location>
        <position position="1"/>
    </location>
</feature>
<name>A0A9F5J5W4_PYTBI</name>
<dbReference type="AlphaFoldDB" id="A0A9F5J5W4"/>
<feature type="region of interest" description="Disordered" evidence="1">
    <location>
        <begin position="85"/>
        <end position="129"/>
    </location>
</feature>
<gene>
    <name evidence="3" type="primary">LOC112541659</name>
</gene>
<keyword evidence="2" id="KW-1185">Reference proteome</keyword>
<protein>
    <submittedName>
        <fullName evidence="3">Uncharacterized protein LOC112541659</fullName>
    </submittedName>
</protein>